<accession>A0A834CC37</accession>
<evidence type="ECO:0000313" key="2">
    <source>
        <dbReference type="EMBL" id="KAF6723866.1"/>
    </source>
</evidence>
<sequence length="250" mass="27172">MASFVCGRTTSSPQYPNRESLLVARQAPARQCCQGNACMQGSCRDGGYDGGWGFEQLAGGGGAMQVQGRSFHNTPELEMTSETQELEQSVRERTAADPRQQPHRRDPAARPAGQAPTLHIERGFLCGKTRTETAFVSGKPAPSVPSSSFRKVLRESLGVNLAAEMGVRRDVGAVAPTASDSHCYVLTVLSPADEVPLTYFVAAHRQRQEECLQLCAVFRLLCVERRGMEKREQASDSSQGNGSMFRAVFS</sequence>
<protein>
    <submittedName>
        <fullName evidence="2">Uncharacterized protein</fullName>
    </submittedName>
</protein>
<organism evidence="2 3">
    <name type="scientific">Oryzias melastigma</name>
    <name type="common">Marine medaka</name>
    <dbReference type="NCBI Taxonomy" id="30732"/>
    <lineage>
        <taxon>Eukaryota</taxon>
        <taxon>Metazoa</taxon>
        <taxon>Chordata</taxon>
        <taxon>Craniata</taxon>
        <taxon>Vertebrata</taxon>
        <taxon>Euteleostomi</taxon>
        <taxon>Actinopterygii</taxon>
        <taxon>Neopterygii</taxon>
        <taxon>Teleostei</taxon>
        <taxon>Neoteleostei</taxon>
        <taxon>Acanthomorphata</taxon>
        <taxon>Ovalentaria</taxon>
        <taxon>Atherinomorphae</taxon>
        <taxon>Beloniformes</taxon>
        <taxon>Adrianichthyidae</taxon>
        <taxon>Oryziinae</taxon>
        <taxon>Oryzias</taxon>
    </lineage>
</organism>
<name>A0A834CC37_ORYME</name>
<proteinExistence type="predicted"/>
<gene>
    <name evidence="2" type="ORF">FQA47_015698</name>
</gene>
<dbReference type="EMBL" id="WKFB01000413">
    <property type="protein sequence ID" value="KAF6723866.1"/>
    <property type="molecule type" value="Genomic_DNA"/>
</dbReference>
<feature type="region of interest" description="Disordered" evidence="1">
    <location>
        <begin position="75"/>
        <end position="114"/>
    </location>
</feature>
<reference evidence="2" key="1">
    <citation type="journal article" name="BMC Genomics">
        <title>Long-read sequencing and de novo genome assembly of marine medaka (Oryzias melastigma).</title>
        <authorList>
            <person name="Liang P."/>
            <person name="Saqib H.S.A."/>
            <person name="Ni X."/>
            <person name="Shen Y."/>
        </authorList>
    </citation>
    <scope>NUCLEOTIDE SEQUENCE</scope>
    <source>
        <strain evidence="2">Bigg-433</strain>
    </source>
</reference>
<evidence type="ECO:0000313" key="3">
    <source>
        <dbReference type="Proteomes" id="UP000646548"/>
    </source>
</evidence>
<evidence type="ECO:0000256" key="1">
    <source>
        <dbReference type="SAM" id="MobiDB-lite"/>
    </source>
</evidence>
<dbReference type="AlphaFoldDB" id="A0A834CC37"/>
<comment type="caution">
    <text evidence="2">The sequence shown here is derived from an EMBL/GenBank/DDBJ whole genome shotgun (WGS) entry which is preliminary data.</text>
</comment>
<dbReference type="Proteomes" id="UP000646548">
    <property type="component" value="Unassembled WGS sequence"/>
</dbReference>